<keyword evidence="1" id="KW-1133">Transmembrane helix</keyword>
<keyword evidence="1" id="KW-0812">Transmembrane</keyword>
<feature type="transmembrane region" description="Helical" evidence="1">
    <location>
        <begin position="6"/>
        <end position="33"/>
    </location>
</feature>
<reference evidence="2" key="1">
    <citation type="journal article" date="2014" name="Front. Microbiol.">
        <title>High frequency of phylogenetically diverse reductive dehalogenase-homologous genes in deep subseafloor sedimentary metagenomes.</title>
        <authorList>
            <person name="Kawai M."/>
            <person name="Futagami T."/>
            <person name="Toyoda A."/>
            <person name="Takaki Y."/>
            <person name="Nishi S."/>
            <person name="Hori S."/>
            <person name="Arai W."/>
            <person name="Tsubouchi T."/>
            <person name="Morono Y."/>
            <person name="Uchiyama I."/>
            <person name="Ito T."/>
            <person name="Fujiyama A."/>
            <person name="Inagaki F."/>
            <person name="Takami H."/>
        </authorList>
    </citation>
    <scope>NUCLEOTIDE SEQUENCE</scope>
    <source>
        <strain evidence="2">Expedition CK06-06</strain>
    </source>
</reference>
<evidence type="ECO:0000256" key="1">
    <source>
        <dbReference type="SAM" id="Phobius"/>
    </source>
</evidence>
<feature type="non-terminal residue" evidence="2">
    <location>
        <position position="1"/>
    </location>
</feature>
<name>X1JUR5_9ZZZZ</name>
<gene>
    <name evidence="2" type="ORF">S03H2_56063</name>
</gene>
<accession>X1JUR5</accession>
<proteinExistence type="predicted"/>
<sequence length="55" mass="6108">GAIFNLMPVALVLIAVFFAIKAIVSVIVFALFLRYQDGKDSASQLLQTLKTYFKN</sequence>
<dbReference type="AlphaFoldDB" id="X1JUR5"/>
<organism evidence="2">
    <name type="scientific">marine sediment metagenome</name>
    <dbReference type="NCBI Taxonomy" id="412755"/>
    <lineage>
        <taxon>unclassified sequences</taxon>
        <taxon>metagenomes</taxon>
        <taxon>ecological metagenomes</taxon>
    </lineage>
</organism>
<comment type="caution">
    <text evidence="2">The sequence shown here is derived from an EMBL/GenBank/DDBJ whole genome shotgun (WGS) entry which is preliminary data.</text>
</comment>
<evidence type="ECO:0000313" key="2">
    <source>
        <dbReference type="EMBL" id="GAH85160.1"/>
    </source>
</evidence>
<keyword evidence="1" id="KW-0472">Membrane</keyword>
<dbReference type="EMBL" id="BARU01035850">
    <property type="protein sequence ID" value="GAH85160.1"/>
    <property type="molecule type" value="Genomic_DNA"/>
</dbReference>
<protein>
    <submittedName>
        <fullName evidence="2">Uncharacterized protein</fullName>
    </submittedName>
</protein>